<dbReference type="PANTHER" id="PTHR10241">
    <property type="entry name" value="LETHAL 2 GIANT LARVAE PROTEIN"/>
    <property type="match status" value="1"/>
</dbReference>
<dbReference type="GO" id="GO:0019905">
    <property type="term" value="F:syntaxin binding"/>
    <property type="evidence" value="ECO:0007669"/>
    <property type="project" value="TreeGrafter"/>
</dbReference>
<dbReference type="SUPFAM" id="SSF50978">
    <property type="entry name" value="WD40 repeat-like"/>
    <property type="match status" value="1"/>
</dbReference>
<evidence type="ECO:0000313" key="2">
    <source>
        <dbReference type="EMBL" id="TGZ72384.1"/>
    </source>
</evidence>
<dbReference type="GO" id="GO:0030864">
    <property type="term" value="C:cortical actin cytoskeleton"/>
    <property type="evidence" value="ECO:0007669"/>
    <property type="project" value="TreeGrafter"/>
</dbReference>
<dbReference type="GO" id="GO:0030866">
    <property type="term" value="P:cortical actin cytoskeleton organization"/>
    <property type="evidence" value="ECO:0007669"/>
    <property type="project" value="TreeGrafter"/>
</dbReference>
<dbReference type="EMBL" id="SJOL01003750">
    <property type="protein sequence ID" value="TGZ72383.1"/>
    <property type="molecule type" value="Genomic_DNA"/>
</dbReference>
<dbReference type="GO" id="GO:0045159">
    <property type="term" value="F:myosin II binding"/>
    <property type="evidence" value="ECO:0007669"/>
    <property type="project" value="TreeGrafter"/>
</dbReference>
<dbReference type="OrthoDB" id="19944at2759"/>
<dbReference type="InterPro" id="IPR013577">
    <property type="entry name" value="LLGL2"/>
</dbReference>
<sequence>MAQRLLQSFRRIPGHLASFRKKPEPVEAHGSSYKINVCADYGFPAKPTSIAYDPVLDLIALLTRDGSLYIYGKPGVVFKGSHSAVAEYIQILFLNGSRKLITLTDSDDIYLWELTSTTQASVRLVQIACLREATSSLRSNSVNGVNHSDCIAVTDGSVHITSICCTSDGRSFLIGTDHGWVASVRLNIPSKSSIPSKDFEYLTLPTPEDSITPARILSNLSPNRHQRLRLDAVVVLSERPGFPGQLLIGYNSGLSLIFDLRADRIVALLQWKHHLEAATWCGGSGLPSRTTPPNATPVHLGMRLLTAHSDGSLGVWNLKDIGFTVVTSSPASEPPSLTMEEPPTMPYGPFPCKLISKVFWLPSPSGGITAFVGGMPRATYGERHTVSLLRGSNLDRAAAANLVAARIAAVVEADDDDDDLLDSNPVPSTPMHVFDPDAPEHVCFDLPSRLVDLLPVGPFGGPAQILLILCEEELVVVDLFTPGWPFMRPPYLTCLHTANITAHSLVTQVNPNLLAQLEAAGVYYGPEGRFGRGSAVLSSPNSAGWSHRQWPIQGGQALVSGSRLSSSSIDDNLLFTDDLLLTGHEDGSVVFWRLSPGGCARRIYTLHTCVLFEGEFGLVSHASDLDEDADSWPPFRQAGVFDPFMDDSRAAVQVVRLVGNTLAVGGAAGQVTVWQFLDYSPPLSPTSLPIKPELPGFQWKGYAPLRLRAGVELGVVLGPQQTTKPPAQLQPIGVILAQPPARCTALSFSEIRQQTSAAKPHNPLSSPNPGVMVAVGTPHGYGVVYLPSPNVSPTEPSTPWKAGPTQLLVAESTLPDNYEALQEAAAGEGWARRRTRELKKSLRDSFRRLKRMRSTKRATNEVPATTNLSRAGVRRTVTQNTRGVGRNIDSGPLEDAELRAIGMNDPPEFSSSGLQSVGIEREICDRPTDSASVAIVSYFVYGPPLFRFSSSSSATQTANQPIGSLFVGTKAGIVKAYALFADRTLQSSQPPTVFRMQLAKQLILQHRAPILNLRLVDGKSNHPLPSSALYFHSNLSNHATVPPNLLVVSEEQVRLFTLPALRLRFKARITAKDGYRIKAGTVVSFRISDKSHRGSVDKVGDDSAFGDLDRSGASTASTPNHFGTQGDLYGSEFSFVFTNVGGQAVVLSMPHLSRKDTFHVLDSNDVVAVSSVMFSEPGTVDFSHAQSVAAPSLGVYQLAPGQVTLFDVARVGQRASLLGASYRPIHRIPNQLAGPMKPLPPPPPQIALPVNNGSTADSSGVSSRIFPPPHPKHSTFSVHTTTGCSTSYTGSQINSSMLSNTLSDSVRDCFSSPGSSFISDQCMDRRQVT</sequence>
<organism evidence="2 3">
    <name type="scientific">Opisthorchis felineus</name>
    <dbReference type="NCBI Taxonomy" id="147828"/>
    <lineage>
        <taxon>Eukaryota</taxon>
        <taxon>Metazoa</taxon>
        <taxon>Spiralia</taxon>
        <taxon>Lophotrochozoa</taxon>
        <taxon>Platyhelminthes</taxon>
        <taxon>Trematoda</taxon>
        <taxon>Digenea</taxon>
        <taxon>Opisthorchiida</taxon>
        <taxon>Opisthorchiata</taxon>
        <taxon>Opisthorchiidae</taxon>
        <taxon>Opisthorchis</taxon>
    </lineage>
</organism>
<dbReference type="GO" id="GO:0006893">
    <property type="term" value="P:Golgi to plasma membrane transport"/>
    <property type="evidence" value="ECO:0007669"/>
    <property type="project" value="TreeGrafter"/>
</dbReference>
<keyword evidence="3" id="KW-1185">Reference proteome</keyword>
<dbReference type="EMBL" id="SJOL01003750">
    <property type="protein sequence ID" value="TGZ72384.1"/>
    <property type="molecule type" value="Genomic_DNA"/>
</dbReference>
<dbReference type="GO" id="GO:0005096">
    <property type="term" value="F:GTPase activator activity"/>
    <property type="evidence" value="ECO:0007669"/>
    <property type="project" value="TreeGrafter"/>
</dbReference>
<feature type="domain" description="Lethal giant larvae homologue 2" evidence="1">
    <location>
        <begin position="440"/>
        <end position="485"/>
    </location>
</feature>
<dbReference type="Proteomes" id="UP000308267">
    <property type="component" value="Unassembled WGS sequence"/>
</dbReference>
<proteinExistence type="predicted"/>
<dbReference type="GO" id="GO:0051294">
    <property type="term" value="P:establishment of spindle orientation"/>
    <property type="evidence" value="ECO:0007669"/>
    <property type="project" value="TreeGrafter"/>
</dbReference>
<dbReference type="GO" id="GO:0032878">
    <property type="term" value="P:regulation of establishment or maintenance of cell polarity"/>
    <property type="evidence" value="ECO:0007669"/>
    <property type="project" value="TreeGrafter"/>
</dbReference>
<dbReference type="InterPro" id="IPR036322">
    <property type="entry name" value="WD40_repeat_dom_sf"/>
</dbReference>
<dbReference type="PANTHER" id="PTHR10241:SF29">
    <property type="entry name" value="LETHAL(2) GIANT LARVAE PROTEIN"/>
    <property type="match status" value="1"/>
</dbReference>
<dbReference type="Gene3D" id="2.130.10.10">
    <property type="entry name" value="YVTN repeat-like/Quinoprotein amine dehydrogenase"/>
    <property type="match status" value="1"/>
</dbReference>
<dbReference type="GO" id="GO:0005886">
    <property type="term" value="C:plasma membrane"/>
    <property type="evidence" value="ECO:0007669"/>
    <property type="project" value="TreeGrafter"/>
</dbReference>
<dbReference type="STRING" id="147828.A0A4V3SGH7"/>
<dbReference type="InterPro" id="IPR015943">
    <property type="entry name" value="WD40/YVTN_repeat-like_dom_sf"/>
</dbReference>
<comment type="caution">
    <text evidence="2">The sequence shown here is derived from an EMBL/GenBank/DDBJ whole genome shotgun (WGS) entry which is preliminary data.</text>
</comment>
<gene>
    <name evidence="2" type="ORF">CRM22_002112</name>
</gene>
<protein>
    <recommendedName>
        <fullName evidence="1">Lethal giant larvae homologue 2 domain-containing protein</fullName>
    </recommendedName>
</protein>
<reference evidence="2 3" key="1">
    <citation type="journal article" date="2019" name="BMC Genomics">
        <title>New insights from Opisthorchis felineus genome: update on genomics of the epidemiologically important liver flukes.</title>
        <authorList>
            <person name="Ershov N.I."/>
            <person name="Mordvinov V.A."/>
            <person name="Prokhortchouk E.B."/>
            <person name="Pakharukova M.Y."/>
            <person name="Gunbin K.V."/>
            <person name="Ustyantsev K."/>
            <person name="Genaev M.A."/>
            <person name="Blinov A.G."/>
            <person name="Mazur A."/>
            <person name="Boulygina E."/>
            <person name="Tsygankova S."/>
            <person name="Khrameeva E."/>
            <person name="Chekanov N."/>
            <person name="Fan G."/>
            <person name="Xiao A."/>
            <person name="Zhang H."/>
            <person name="Xu X."/>
            <person name="Yang H."/>
            <person name="Solovyev V."/>
            <person name="Lee S.M."/>
            <person name="Liu X."/>
            <person name="Afonnikov D.A."/>
            <person name="Skryabin K.G."/>
        </authorList>
    </citation>
    <scope>NUCLEOTIDE SEQUENCE [LARGE SCALE GENOMIC DNA]</scope>
    <source>
        <strain evidence="2">AK-0245</strain>
        <tissue evidence="2">Whole organism</tissue>
    </source>
</reference>
<evidence type="ECO:0000259" key="1">
    <source>
        <dbReference type="Pfam" id="PF08366"/>
    </source>
</evidence>
<evidence type="ECO:0000313" key="3">
    <source>
        <dbReference type="Proteomes" id="UP000308267"/>
    </source>
</evidence>
<dbReference type="Pfam" id="PF08366">
    <property type="entry name" value="LLGL"/>
    <property type="match status" value="2"/>
</dbReference>
<name>A0A4V3SGH7_OPIFE</name>
<accession>A0A4V3SGH7</accession>
<dbReference type="GO" id="GO:0008593">
    <property type="term" value="P:regulation of Notch signaling pathway"/>
    <property type="evidence" value="ECO:0007669"/>
    <property type="project" value="TreeGrafter"/>
</dbReference>
<feature type="domain" description="Lethal giant larvae homologue 2" evidence="1">
    <location>
        <begin position="344"/>
        <end position="393"/>
    </location>
</feature>